<evidence type="ECO:0000313" key="1">
    <source>
        <dbReference type="EMBL" id="TPE51345.1"/>
    </source>
</evidence>
<dbReference type="AlphaFoldDB" id="A0A501WSL6"/>
<sequence length="279" mass="29722">MRAMTIGRPTLTTRVESWECDFNDHWNARFYARSFQQAAERVATLDGRDNPGLGLLGARTIRFHRELLAGTGVEVRSARVSGGEYGGAVLHLLGDARGLAATALDLPGTGGAALPRASAREARLAFPRAGAPADAEENWAGARIAETGPVRPAELDHTGAPLLEEILRRVALGLHALLDGLGFTRDFTAEHGIGRMAVETRIRPLAAGPLRPGALLRVRSRLARTGPRSFATRHRLETDTGAALARVGHTLVAVDLATRRAVAPPGFLPRPEAGEAALR</sequence>
<dbReference type="SUPFAM" id="SSF54637">
    <property type="entry name" value="Thioesterase/thiol ester dehydrase-isomerase"/>
    <property type="match status" value="2"/>
</dbReference>
<dbReference type="OrthoDB" id="7597365at2"/>
<dbReference type="InterPro" id="IPR029069">
    <property type="entry name" value="HotDog_dom_sf"/>
</dbReference>
<accession>A0A501WSL6</accession>
<organism evidence="1 2">
    <name type="scientific">Amaricoccus solimangrovi</name>
    <dbReference type="NCBI Taxonomy" id="2589815"/>
    <lineage>
        <taxon>Bacteria</taxon>
        <taxon>Pseudomonadati</taxon>
        <taxon>Pseudomonadota</taxon>
        <taxon>Alphaproteobacteria</taxon>
        <taxon>Rhodobacterales</taxon>
        <taxon>Paracoccaceae</taxon>
        <taxon>Amaricoccus</taxon>
    </lineage>
</organism>
<dbReference type="RefSeq" id="WP_140453781.1">
    <property type="nucleotide sequence ID" value="NZ_VFRP01000007.1"/>
</dbReference>
<dbReference type="Proteomes" id="UP000319255">
    <property type="component" value="Unassembled WGS sequence"/>
</dbReference>
<protein>
    <recommendedName>
        <fullName evidence="3">Thioesterase</fullName>
    </recommendedName>
</protein>
<proteinExistence type="predicted"/>
<name>A0A501WSL6_9RHOB</name>
<reference evidence="1 2" key="1">
    <citation type="submission" date="2019-06" db="EMBL/GenBank/DDBJ databases">
        <title>A novel bacterium of genus Amaricoccus, isolated from marine sediment.</title>
        <authorList>
            <person name="Huang H."/>
            <person name="Mo K."/>
            <person name="Hu Y."/>
        </authorList>
    </citation>
    <scope>NUCLEOTIDE SEQUENCE [LARGE SCALE GENOMIC DNA]</scope>
    <source>
        <strain evidence="1 2">HB172011</strain>
    </source>
</reference>
<keyword evidence="2" id="KW-1185">Reference proteome</keyword>
<dbReference type="Gene3D" id="3.10.129.10">
    <property type="entry name" value="Hotdog Thioesterase"/>
    <property type="match status" value="2"/>
</dbReference>
<evidence type="ECO:0008006" key="3">
    <source>
        <dbReference type="Google" id="ProtNLM"/>
    </source>
</evidence>
<evidence type="ECO:0000313" key="2">
    <source>
        <dbReference type="Proteomes" id="UP000319255"/>
    </source>
</evidence>
<comment type="caution">
    <text evidence="1">The sequence shown here is derived from an EMBL/GenBank/DDBJ whole genome shotgun (WGS) entry which is preliminary data.</text>
</comment>
<gene>
    <name evidence="1" type="ORF">FJM51_08875</name>
</gene>
<dbReference type="EMBL" id="VFRP01000007">
    <property type="protein sequence ID" value="TPE51345.1"/>
    <property type="molecule type" value="Genomic_DNA"/>
</dbReference>